<comment type="caution">
    <text evidence="9">The sequence shown here is derived from an EMBL/GenBank/DDBJ whole genome shotgun (WGS) entry which is preliminary data.</text>
</comment>
<dbReference type="PROSITE" id="PS52016">
    <property type="entry name" value="TONB_DEPENDENT_REC_3"/>
    <property type="match status" value="1"/>
</dbReference>
<evidence type="ECO:0000313" key="9">
    <source>
        <dbReference type="EMBL" id="RZS74713.1"/>
    </source>
</evidence>
<dbReference type="OrthoDB" id="601301at2"/>
<name>A0A4Q7N0C8_9BACT</name>
<evidence type="ECO:0000259" key="8">
    <source>
        <dbReference type="Pfam" id="PF07715"/>
    </source>
</evidence>
<dbReference type="EMBL" id="SGXA01000001">
    <property type="protein sequence ID" value="RZS74713.1"/>
    <property type="molecule type" value="Genomic_DNA"/>
</dbReference>
<evidence type="ECO:0000256" key="6">
    <source>
        <dbReference type="ARBA" id="ARBA00023237"/>
    </source>
</evidence>
<keyword evidence="6 7" id="KW-0998">Cell outer membrane</keyword>
<organism evidence="9 10">
    <name type="scientific">Pseudobacter ginsenosidimutans</name>
    <dbReference type="NCBI Taxonomy" id="661488"/>
    <lineage>
        <taxon>Bacteria</taxon>
        <taxon>Pseudomonadati</taxon>
        <taxon>Bacteroidota</taxon>
        <taxon>Chitinophagia</taxon>
        <taxon>Chitinophagales</taxon>
        <taxon>Chitinophagaceae</taxon>
        <taxon>Pseudobacter</taxon>
    </lineage>
</organism>
<evidence type="ECO:0000256" key="1">
    <source>
        <dbReference type="ARBA" id="ARBA00004571"/>
    </source>
</evidence>
<keyword evidence="3 7" id="KW-1134">Transmembrane beta strand</keyword>
<accession>A0A4Q7N0C8</accession>
<dbReference type="Gene3D" id="2.170.130.10">
    <property type="entry name" value="TonB-dependent receptor, plug domain"/>
    <property type="match status" value="1"/>
</dbReference>
<dbReference type="FunFam" id="2.170.130.10:FF:000003">
    <property type="entry name" value="SusC/RagA family TonB-linked outer membrane protein"/>
    <property type="match status" value="1"/>
</dbReference>
<dbReference type="InterPro" id="IPR023997">
    <property type="entry name" value="TonB-dep_OMP_SusC/RagA_CS"/>
</dbReference>
<keyword evidence="4 7" id="KW-0812">Transmembrane</keyword>
<evidence type="ECO:0000256" key="2">
    <source>
        <dbReference type="ARBA" id="ARBA00022448"/>
    </source>
</evidence>
<dbReference type="InterPro" id="IPR023996">
    <property type="entry name" value="TonB-dep_OMP_SusC/RagA"/>
</dbReference>
<evidence type="ECO:0000313" key="10">
    <source>
        <dbReference type="Proteomes" id="UP000293874"/>
    </source>
</evidence>
<dbReference type="InterPro" id="IPR036942">
    <property type="entry name" value="Beta-barrel_TonB_sf"/>
</dbReference>
<comment type="similarity">
    <text evidence="7">Belongs to the TonB-dependent receptor family.</text>
</comment>
<keyword evidence="2 7" id="KW-0813">Transport</keyword>
<dbReference type="NCBIfam" id="TIGR04057">
    <property type="entry name" value="SusC_RagA_signa"/>
    <property type="match status" value="1"/>
</dbReference>
<dbReference type="Pfam" id="PF07715">
    <property type="entry name" value="Plug"/>
    <property type="match status" value="1"/>
</dbReference>
<dbReference type="InterPro" id="IPR008969">
    <property type="entry name" value="CarboxyPept-like_regulatory"/>
</dbReference>
<evidence type="ECO:0000256" key="7">
    <source>
        <dbReference type="PROSITE-ProRule" id="PRU01360"/>
    </source>
</evidence>
<keyword evidence="5 7" id="KW-0472">Membrane</keyword>
<dbReference type="InterPro" id="IPR037066">
    <property type="entry name" value="Plug_dom_sf"/>
</dbReference>
<dbReference type="GO" id="GO:0009279">
    <property type="term" value="C:cell outer membrane"/>
    <property type="evidence" value="ECO:0007669"/>
    <property type="project" value="UniProtKB-SubCell"/>
</dbReference>
<dbReference type="AlphaFoldDB" id="A0A4Q7N0C8"/>
<evidence type="ECO:0000256" key="4">
    <source>
        <dbReference type="ARBA" id="ARBA00022692"/>
    </source>
</evidence>
<dbReference type="Gene3D" id="2.40.170.20">
    <property type="entry name" value="TonB-dependent receptor, beta-barrel domain"/>
    <property type="match status" value="1"/>
</dbReference>
<dbReference type="InterPro" id="IPR012910">
    <property type="entry name" value="Plug_dom"/>
</dbReference>
<dbReference type="SUPFAM" id="SSF49464">
    <property type="entry name" value="Carboxypeptidase regulatory domain-like"/>
    <property type="match status" value="1"/>
</dbReference>
<protein>
    <submittedName>
        <fullName evidence="9">TonB-linked SusC/RagA family outer membrane protein</fullName>
    </submittedName>
</protein>
<dbReference type="RefSeq" id="WP_130539163.1">
    <property type="nucleotide sequence ID" value="NZ_CP042431.1"/>
</dbReference>
<dbReference type="InterPro" id="IPR039426">
    <property type="entry name" value="TonB-dep_rcpt-like"/>
</dbReference>
<dbReference type="SUPFAM" id="SSF56935">
    <property type="entry name" value="Porins"/>
    <property type="match status" value="1"/>
</dbReference>
<dbReference type="NCBIfam" id="TIGR04056">
    <property type="entry name" value="OMP_RagA_SusC"/>
    <property type="match status" value="1"/>
</dbReference>
<proteinExistence type="inferred from homology"/>
<reference evidence="9 10" key="1">
    <citation type="submission" date="2019-02" db="EMBL/GenBank/DDBJ databases">
        <title>Genomic Encyclopedia of Type Strains, Phase IV (KMG-IV): sequencing the most valuable type-strain genomes for metagenomic binning, comparative biology and taxonomic classification.</title>
        <authorList>
            <person name="Goeker M."/>
        </authorList>
    </citation>
    <scope>NUCLEOTIDE SEQUENCE [LARGE SCALE GENOMIC DNA]</scope>
    <source>
        <strain evidence="9 10">DSM 18116</strain>
    </source>
</reference>
<comment type="subcellular location">
    <subcellularLocation>
        <location evidence="1 7">Cell outer membrane</location>
        <topology evidence="1 7">Multi-pass membrane protein</topology>
    </subcellularLocation>
</comment>
<dbReference type="Pfam" id="PF13715">
    <property type="entry name" value="CarbopepD_reg_2"/>
    <property type="match status" value="1"/>
</dbReference>
<gene>
    <name evidence="9" type="ORF">EV199_0564</name>
</gene>
<sequence>MRRNITLLLCTVLLIFFLPLCGFSQTLQVSGKVINKLTGEPLQGASIAVKGGAVSAISGSDGSFSIVVPGSGSTLVVSYAGMVSLERVITASGAQEFALQSTDGKLDEVVIVGYGTQKRTSLTSSVASIRGNDMKSQPVGDLTNALGGRAAGVIFTQGSGQAGNDASRILIRGIGTNGNTAPLLIVDGVPRNFSQLNPADVETISVLKDAAAVAPYGLGGANGVILVTTRQGKVGKPVLAYEGYVGFQNPTVKTKFVDAYHYGLLKNVAAKNAGSTVMPFSDEILQKYRDGSEPDKYPNIDPIGDLIPKNTLITNHSLTLNGGSEAVRYAMGFGYLNQEGMLPGIKFQRFNVSGNMQVQATKSTLVSLSLNGRVEKRDLTGAGYNNQSMFENLINTNTNSTPLIYSNGLHPYIYASFYDNPSYQRLIGNTLLSQVSIEQKLPLKGLSVKFVGSYDFNPYDPYNSDNSGIVSTRKSWYQGYSFYTIPDTSVTPLVYKEELPASRPSFSQEYRQTQAFTYQGYINYAGNFGKSAVTGLVVLEARRTMSERFSAGRENYNLPIPELFAGGAGERDIFNDGNSMGTKQRSLVYRVTYGFDSKYLLEASGRYDGHYSFAPGKRFGFFPAFSVGWRISEEKFMQGVTWLNELKLRGSWGQSANLPGNPYVPYQYQTGFNLYSTSAILNGTQTQGLFERAEANPNITWEKASKTDIGLEARLWNGLLNIEADYFHEKRSNMLIRPNVLVPIEYGIELAQENAGIMENRGFELTLSSSYNINKDWRVGISGNFTYVRNKMVEIFEDPAIFGNPNRRQTGRPSGTNFGLKALGFFTADDFQSPGVLKEGIAKQTYTGALAPGDIRYADLSGPNGKPDGNIDVHDQIAMGHPTGYPGIIYGFSPNVRYKNFELSLLFQGVGQRDIQLFGSAVWAFDNNKNAPVTVLDYWTPENPNASYPRMTTIPSANNTQTSTFWQRSLAYMRLRTGTLTYTLPASLTSRWGMSMVSVYLSGQNIFTWTSFENFDPEISNERGWYFPTQKAITAGLRVQF</sequence>
<dbReference type="Gene3D" id="2.60.40.1120">
    <property type="entry name" value="Carboxypeptidase-like, regulatory domain"/>
    <property type="match status" value="1"/>
</dbReference>
<evidence type="ECO:0000256" key="3">
    <source>
        <dbReference type="ARBA" id="ARBA00022452"/>
    </source>
</evidence>
<evidence type="ECO:0000256" key="5">
    <source>
        <dbReference type="ARBA" id="ARBA00023136"/>
    </source>
</evidence>
<dbReference type="Proteomes" id="UP000293874">
    <property type="component" value="Unassembled WGS sequence"/>
</dbReference>
<keyword evidence="10" id="KW-1185">Reference proteome</keyword>
<feature type="domain" description="TonB-dependent receptor plug" evidence="8">
    <location>
        <begin position="121"/>
        <end position="224"/>
    </location>
</feature>